<keyword evidence="1" id="KW-0805">Transcription regulation</keyword>
<evidence type="ECO:0000256" key="1">
    <source>
        <dbReference type="ARBA" id="ARBA00023015"/>
    </source>
</evidence>
<dbReference type="SUPFAM" id="SSF46689">
    <property type="entry name" value="Homeodomain-like"/>
    <property type="match status" value="1"/>
</dbReference>
<keyword evidence="2 4" id="KW-0238">DNA-binding</keyword>
<evidence type="ECO:0000256" key="4">
    <source>
        <dbReference type="PROSITE-ProRule" id="PRU00335"/>
    </source>
</evidence>
<evidence type="ECO:0000259" key="5">
    <source>
        <dbReference type="PROSITE" id="PS50977"/>
    </source>
</evidence>
<dbReference type="SUPFAM" id="SSF48498">
    <property type="entry name" value="Tetracyclin repressor-like, C-terminal domain"/>
    <property type="match status" value="1"/>
</dbReference>
<feature type="DNA-binding region" description="H-T-H motif" evidence="4">
    <location>
        <begin position="59"/>
        <end position="78"/>
    </location>
</feature>
<dbReference type="GO" id="GO:0003700">
    <property type="term" value="F:DNA-binding transcription factor activity"/>
    <property type="evidence" value="ECO:0007669"/>
    <property type="project" value="TreeGrafter"/>
</dbReference>
<evidence type="ECO:0000313" key="7">
    <source>
        <dbReference type="Proteomes" id="UP000247832"/>
    </source>
</evidence>
<dbReference type="PANTHER" id="PTHR30055">
    <property type="entry name" value="HTH-TYPE TRANSCRIPTIONAL REGULATOR RUTR"/>
    <property type="match status" value="1"/>
</dbReference>
<dbReference type="InterPro" id="IPR036271">
    <property type="entry name" value="Tet_transcr_reg_TetR-rel_C_sf"/>
</dbReference>
<dbReference type="AlphaFoldDB" id="A0A2V5L4G1"/>
<keyword evidence="3" id="KW-0804">Transcription</keyword>
<dbReference type="Pfam" id="PF00440">
    <property type="entry name" value="TetR_N"/>
    <property type="match status" value="1"/>
</dbReference>
<dbReference type="PANTHER" id="PTHR30055:SF151">
    <property type="entry name" value="TRANSCRIPTIONAL REGULATORY PROTEIN"/>
    <property type="match status" value="1"/>
</dbReference>
<accession>A0A2V5L4G1</accession>
<name>A0A2V5L4G1_9MICC</name>
<dbReference type="PROSITE" id="PS50977">
    <property type="entry name" value="HTH_TETR_2"/>
    <property type="match status" value="1"/>
</dbReference>
<dbReference type="InterPro" id="IPR001647">
    <property type="entry name" value="HTH_TetR"/>
</dbReference>
<dbReference type="GO" id="GO:0000976">
    <property type="term" value="F:transcription cis-regulatory region binding"/>
    <property type="evidence" value="ECO:0007669"/>
    <property type="project" value="TreeGrafter"/>
</dbReference>
<gene>
    <name evidence="6" type="ORF">CVV68_21595</name>
</gene>
<dbReference type="InterPro" id="IPR050109">
    <property type="entry name" value="HTH-type_TetR-like_transc_reg"/>
</dbReference>
<protein>
    <submittedName>
        <fullName evidence="6">TetR/AcrR family transcriptional regulator</fullName>
    </submittedName>
</protein>
<dbReference type="InterPro" id="IPR009057">
    <property type="entry name" value="Homeodomain-like_sf"/>
</dbReference>
<evidence type="ECO:0000313" key="6">
    <source>
        <dbReference type="EMBL" id="PYI64593.1"/>
    </source>
</evidence>
<dbReference type="OrthoDB" id="3210322at2"/>
<reference evidence="6 7" key="1">
    <citation type="submission" date="2018-05" db="EMBL/GenBank/DDBJ databases">
        <title>Genetic diversity of glacier-inhabiting Cryobacterium bacteria in China and description of Cryobacterium mengkeensis sp. nov. and Arthrobacter glacialis sp. nov.</title>
        <authorList>
            <person name="Liu Q."/>
            <person name="Xin Y.-H."/>
        </authorList>
    </citation>
    <scope>NUCLEOTIDE SEQUENCE [LARGE SCALE GENOMIC DNA]</scope>
    <source>
        <strain evidence="6 7">LI2</strain>
    </source>
</reference>
<feature type="domain" description="HTH tetR-type" evidence="5">
    <location>
        <begin position="36"/>
        <end position="96"/>
    </location>
</feature>
<organism evidence="6 7">
    <name type="scientific">Arthrobacter livingstonensis</name>
    <dbReference type="NCBI Taxonomy" id="670078"/>
    <lineage>
        <taxon>Bacteria</taxon>
        <taxon>Bacillati</taxon>
        <taxon>Actinomycetota</taxon>
        <taxon>Actinomycetes</taxon>
        <taxon>Micrococcales</taxon>
        <taxon>Micrococcaceae</taxon>
        <taxon>Arthrobacter</taxon>
    </lineage>
</organism>
<dbReference type="Gene3D" id="1.10.357.10">
    <property type="entry name" value="Tetracycline Repressor, domain 2"/>
    <property type="match status" value="1"/>
</dbReference>
<dbReference type="Proteomes" id="UP000247832">
    <property type="component" value="Unassembled WGS sequence"/>
</dbReference>
<evidence type="ECO:0000256" key="2">
    <source>
        <dbReference type="ARBA" id="ARBA00023125"/>
    </source>
</evidence>
<dbReference type="EMBL" id="QJVD01000046">
    <property type="protein sequence ID" value="PYI64593.1"/>
    <property type="molecule type" value="Genomic_DNA"/>
</dbReference>
<keyword evidence="7" id="KW-1185">Reference proteome</keyword>
<sequence length="234" mass="25487">MFTIYHWSMPDESVIPPIPVSLWSRPIRGARGPAPLHSRQSIAEAGIKIADDEGFEGVTMRAIARTLGTTAPALYRYVSSREEIIELMVDAAIGTPEQVEPGTTWTEAMLKLANVQLAHHQRHGWLIHAALEAKNFGPNTLVWFESYLQAMEKLAVPARAKMELIGLVTGIISLFAQQHQQSASSTFPFDLLSAERHPYLAATLGEPSSAPDPVGLFDRTILALCTGLTSSASS</sequence>
<proteinExistence type="predicted"/>
<comment type="caution">
    <text evidence="6">The sequence shown here is derived from an EMBL/GenBank/DDBJ whole genome shotgun (WGS) entry which is preliminary data.</text>
</comment>
<evidence type="ECO:0000256" key="3">
    <source>
        <dbReference type="ARBA" id="ARBA00023163"/>
    </source>
</evidence>